<dbReference type="PATRIC" id="fig|28092.6.peg.458"/>
<dbReference type="NCBIfam" id="TIGR00696">
    <property type="entry name" value="wecG_tagA_cpsF"/>
    <property type="match status" value="1"/>
</dbReference>
<dbReference type="RefSeq" id="WP_036011663.1">
    <property type="nucleotide sequence ID" value="NZ_CADFGU010000010.1"/>
</dbReference>
<dbReference type="GO" id="GO:0016758">
    <property type="term" value="F:hexosyltransferase activity"/>
    <property type="evidence" value="ECO:0007669"/>
    <property type="project" value="TreeGrafter"/>
</dbReference>
<keyword evidence="4" id="KW-1185">Reference proteome</keyword>
<dbReference type="Pfam" id="PF03808">
    <property type="entry name" value="Glyco_tran_WecG"/>
    <property type="match status" value="1"/>
</dbReference>
<organism evidence="3 4">
    <name type="scientific">Robbsia andropogonis</name>
    <dbReference type="NCBI Taxonomy" id="28092"/>
    <lineage>
        <taxon>Bacteria</taxon>
        <taxon>Pseudomonadati</taxon>
        <taxon>Pseudomonadota</taxon>
        <taxon>Betaproteobacteria</taxon>
        <taxon>Burkholderiales</taxon>
        <taxon>Burkholderiaceae</taxon>
        <taxon>Robbsia</taxon>
    </lineage>
</organism>
<evidence type="ECO:0000256" key="2">
    <source>
        <dbReference type="ARBA" id="ARBA00022679"/>
    </source>
</evidence>
<dbReference type="PANTHER" id="PTHR34136">
    <property type="match status" value="1"/>
</dbReference>
<keyword evidence="2" id="KW-0808">Transferase</keyword>
<accession>A0A0F5K5U2</accession>
<gene>
    <name evidence="3" type="ORF">WM40_01970</name>
</gene>
<dbReference type="STRING" id="28092.WM40_01970"/>
<protein>
    <submittedName>
        <fullName evidence="3">Capsular biosynthesis protein</fullName>
    </submittedName>
</protein>
<dbReference type="CDD" id="cd06533">
    <property type="entry name" value="Glyco_transf_WecG_TagA"/>
    <property type="match status" value="1"/>
</dbReference>
<dbReference type="AlphaFoldDB" id="A0A0F5K5U2"/>
<dbReference type="InterPro" id="IPR004629">
    <property type="entry name" value="WecG_TagA_CpsF"/>
</dbReference>
<dbReference type="Proteomes" id="UP000033618">
    <property type="component" value="Unassembled WGS sequence"/>
</dbReference>
<comment type="caution">
    <text evidence="3">The sequence shown here is derived from an EMBL/GenBank/DDBJ whole genome shotgun (WGS) entry which is preliminary data.</text>
</comment>
<proteinExistence type="predicted"/>
<evidence type="ECO:0000313" key="3">
    <source>
        <dbReference type="EMBL" id="KKB65468.1"/>
    </source>
</evidence>
<sequence>MTAEPTVTLFGLDITAVSFVTALDVLADAAMQRDGRARVAVTPNVDHLVRLDAQPAFQSLYRTADYVFADGMPVVWASRVFGTPLPERVTGADLAPALCERAREAGLRVMVIGGLPGHEATLIEGIAAHYPGLDFEVITPSMSFDPLGAEGEAAAARVREVAPDIVFVCLGMPKQERWAFHFANSLPGGLILCAGAAMEFAAGLRQRAPKWMQRSGLEWSWRLMQDPARLWRRYLLEDTRFLAICWRYWRDSRPA</sequence>
<keyword evidence="1" id="KW-0328">Glycosyltransferase</keyword>
<dbReference type="EMBL" id="LAQU01000001">
    <property type="protein sequence ID" value="KKB65468.1"/>
    <property type="molecule type" value="Genomic_DNA"/>
</dbReference>
<evidence type="ECO:0000313" key="4">
    <source>
        <dbReference type="Proteomes" id="UP000033618"/>
    </source>
</evidence>
<name>A0A0F5K5U2_9BURK</name>
<reference evidence="3 4" key="1">
    <citation type="submission" date="2015-03" db="EMBL/GenBank/DDBJ databases">
        <title>Draft Genome Sequence of Burkholderia andropogonis type strain ICMP2807, isolated from Sorghum bicolor.</title>
        <authorList>
            <person name="Lopes-Santos L."/>
            <person name="Castro D.B."/>
            <person name="Ottoboni L.M."/>
            <person name="Park D."/>
            <person name="Weirc B.S."/>
            <person name="Destefano S.A."/>
        </authorList>
    </citation>
    <scope>NUCLEOTIDE SEQUENCE [LARGE SCALE GENOMIC DNA]</scope>
    <source>
        <strain evidence="3 4">ICMP2807</strain>
    </source>
</reference>
<dbReference type="PANTHER" id="PTHR34136:SF1">
    <property type="entry name" value="UDP-N-ACETYL-D-MANNOSAMINURONIC ACID TRANSFERASE"/>
    <property type="match status" value="1"/>
</dbReference>
<evidence type="ECO:0000256" key="1">
    <source>
        <dbReference type="ARBA" id="ARBA00022676"/>
    </source>
</evidence>